<dbReference type="PANTHER" id="PTHR33077">
    <property type="entry name" value="PROTEIN TIFY 4A-RELATED-RELATED"/>
    <property type="match status" value="1"/>
</dbReference>
<comment type="domain">
    <text evidence="2">The jas domain is required for interaction with COI1.</text>
</comment>
<accession>A0A6A1VZF2</accession>
<evidence type="ECO:0000256" key="2">
    <source>
        <dbReference type="RuleBase" id="RU369065"/>
    </source>
</evidence>
<protein>
    <recommendedName>
        <fullName evidence="2">Protein TIFY</fullName>
    </recommendedName>
    <alternativeName>
        <fullName evidence="2">Jasmonate ZIM domain-containing protein</fullName>
    </alternativeName>
</protein>
<comment type="function">
    <text evidence="2">Repressor of jasmonate responses.</text>
</comment>
<organism evidence="4 5">
    <name type="scientific">Morella rubra</name>
    <name type="common">Chinese bayberry</name>
    <dbReference type="NCBI Taxonomy" id="262757"/>
    <lineage>
        <taxon>Eukaryota</taxon>
        <taxon>Viridiplantae</taxon>
        <taxon>Streptophyta</taxon>
        <taxon>Embryophyta</taxon>
        <taxon>Tracheophyta</taxon>
        <taxon>Spermatophyta</taxon>
        <taxon>Magnoliopsida</taxon>
        <taxon>eudicotyledons</taxon>
        <taxon>Gunneridae</taxon>
        <taxon>Pentapetalae</taxon>
        <taxon>rosids</taxon>
        <taxon>fabids</taxon>
        <taxon>Fagales</taxon>
        <taxon>Myricaceae</taxon>
        <taxon>Morella</taxon>
    </lineage>
</organism>
<gene>
    <name evidence="4" type="ORF">CJ030_MR3G026212</name>
</gene>
<feature type="domain" description="Tify" evidence="3">
    <location>
        <begin position="103"/>
        <end position="138"/>
    </location>
</feature>
<dbReference type="PANTHER" id="PTHR33077:SF52">
    <property type="entry name" value="PROTEIN TIFY 11D"/>
    <property type="match status" value="1"/>
</dbReference>
<dbReference type="GO" id="GO:0005634">
    <property type="term" value="C:nucleus"/>
    <property type="evidence" value="ECO:0007669"/>
    <property type="project" value="UniProtKB-SubCell"/>
</dbReference>
<dbReference type="OrthoDB" id="1937734at2759"/>
<dbReference type="GO" id="GO:0009611">
    <property type="term" value="P:response to wounding"/>
    <property type="evidence" value="ECO:0007669"/>
    <property type="project" value="UniProtKB-UniRule"/>
</dbReference>
<dbReference type="InterPro" id="IPR018467">
    <property type="entry name" value="CCT_CS"/>
</dbReference>
<proteinExistence type="inferred from homology"/>
<evidence type="ECO:0000256" key="1">
    <source>
        <dbReference type="ARBA" id="ARBA00008614"/>
    </source>
</evidence>
<dbReference type="InterPro" id="IPR040390">
    <property type="entry name" value="TIFY/JAZ"/>
</dbReference>
<keyword evidence="5" id="KW-1185">Reference proteome</keyword>
<comment type="caution">
    <text evidence="4">The sequence shown here is derived from an EMBL/GenBank/DDBJ whole genome shotgun (WGS) entry which is preliminary data.</text>
</comment>
<comment type="similarity">
    <text evidence="1 2">Belongs to the TIFY/JAZ family.</text>
</comment>
<dbReference type="PROSITE" id="PS51320">
    <property type="entry name" value="TIFY"/>
    <property type="match status" value="1"/>
</dbReference>
<dbReference type="GO" id="GO:2000022">
    <property type="term" value="P:regulation of jasmonic acid mediated signaling pathway"/>
    <property type="evidence" value="ECO:0007669"/>
    <property type="project" value="UniProtKB-UniRule"/>
</dbReference>
<keyword evidence="2" id="KW-1184">Jasmonic acid signaling pathway</keyword>
<evidence type="ECO:0000259" key="3">
    <source>
        <dbReference type="PROSITE" id="PS51320"/>
    </source>
</evidence>
<name>A0A6A1VZF2_9ROSI</name>
<dbReference type="InterPro" id="IPR010399">
    <property type="entry name" value="Tify_dom"/>
</dbReference>
<dbReference type="Pfam" id="PF09425">
    <property type="entry name" value="Jas_motif"/>
    <property type="match status" value="1"/>
</dbReference>
<evidence type="ECO:0000313" key="5">
    <source>
        <dbReference type="Proteomes" id="UP000516437"/>
    </source>
</evidence>
<dbReference type="Proteomes" id="UP000516437">
    <property type="component" value="Chromosome 3"/>
</dbReference>
<dbReference type="SMART" id="SM00979">
    <property type="entry name" value="TIFY"/>
    <property type="match status" value="1"/>
</dbReference>
<comment type="subcellular location">
    <subcellularLocation>
        <location evidence="2">Nucleus</location>
    </subcellularLocation>
</comment>
<sequence>MSKSGKAPEKSNFAQTCNLLSRYLKERASLADIGLGIATKLETKAATTMDLLSNMETSSEVLRQNAVAPSNVQSTDFLHQFGTFGPLNSMDIAEGDFRKPAVREPERAPMTIFYAGRVLILNEFPAEKAREIMALASKGSSSSGTVSAPRMDTVNSLGSMTPESTIVAASERNTAQERLQQKPQAIASDLPMARRASLHRFLEKRKDRVAAKAPYQVYPYSQTPPKPKEINPWIELEGLYPQQLKLTL</sequence>
<dbReference type="GO" id="GO:0031347">
    <property type="term" value="P:regulation of defense response"/>
    <property type="evidence" value="ECO:0007669"/>
    <property type="project" value="UniProtKB-UniRule"/>
</dbReference>
<dbReference type="AlphaFoldDB" id="A0A6A1VZF2"/>
<evidence type="ECO:0000313" key="4">
    <source>
        <dbReference type="EMBL" id="KAB1218332.1"/>
    </source>
</evidence>
<reference evidence="4 5" key="1">
    <citation type="journal article" date="2019" name="Plant Biotechnol. J.">
        <title>The red bayberry genome and genetic basis of sex determination.</title>
        <authorList>
            <person name="Jia H.M."/>
            <person name="Jia H.J."/>
            <person name="Cai Q.L."/>
            <person name="Wang Y."/>
            <person name="Zhao H.B."/>
            <person name="Yang W.F."/>
            <person name="Wang G.Y."/>
            <person name="Li Y.H."/>
            <person name="Zhan D.L."/>
            <person name="Shen Y.T."/>
            <person name="Niu Q.F."/>
            <person name="Chang L."/>
            <person name="Qiu J."/>
            <person name="Zhao L."/>
            <person name="Xie H.B."/>
            <person name="Fu W.Y."/>
            <person name="Jin J."/>
            <person name="Li X.W."/>
            <person name="Jiao Y."/>
            <person name="Zhou C.C."/>
            <person name="Tu T."/>
            <person name="Chai C.Y."/>
            <person name="Gao J.L."/>
            <person name="Fan L.J."/>
            <person name="van de Weg E."/>
            <person name="Wang J.Y."/>
            <person name="Gao Z.S."/>
        </authorList>
    </citation>
    <scope>NUCLEOTIDE SEQUENCE [LARGE SCALE GENOMIC DNA]</scope>
    <source>
        <tissue evidence="4">Leaves</tissue>
    </source>
</reference>
<keyword evidence="2" id="KW-0539">Nucleus</keyword>
<dbReference type="Pfam" id="PF06200">
    <property type="entry name" value="tify"/>
    <property type="match status" value="1"/>
</dbReference>
<dbReference type="EMBL" id="RXIC02000021">
    <property type="protein sequence ID" value="KAB1218332.1"/>
    <property type="molecule type" value="Genomic_DNA"/>
</dbReference>